<comment type="caution">
    <text evidence="1">The sequence shown here is derived from an EMBL/GenBank/DDBJ whole genome shotgun (WGS) entry which is preliminary data.</text>
</comment>
<dbReference type="Proteomes" id="UP001165082">
    <property type="component" value="Unassembled WGS sequence"/>
</dbReference>
<keyword evidence="2" id="KW-1185">Reference proteome</keyword>
<evidence type="ECO:0000313" key="1">
    <source>
        <dbReference type="EMBL" id="GMH70833.1"/>
    </source>
</evidence>
<reference evidence="1" key="1">
    <citation type="submission" date="2022-07" db="EMBL/GenBank/DDBJ databases">
        <title>Genome analysis of Parmales, a sister group of diatoms, reveals the evolutionary specialization of diatoms from phago-mixotrophs to photoautotrophs.</title>
        <authorList>
            <person name="Ban H."/>
            <person name="Sato S."/>
            <person name="Yoshikawa S."/>
            <person name="Kazumasa Y."/>
            <person name="Nakamura Y."/>
            <person name="Ichinomiya M."/>
            <person name="Saitoh K."/>
            <person name="Sato N."/>
            <person name="Blanc-Mathieu R."/>
            <person name="Endo H."/>
            <person name="Kuwata A."/>
            <person name="Ogata H."/>
        </authorList>
    </citation>
    <scope>NUCLEOTIDE SEQUENCE</scope>
</reference>
<gene>
    <name evidence="1" type="ORF">TrRE_jg12663</name>
</gene>
<organism evidence="1 2">
    <name type="scientific">Triparma retinervis</name>
    <dbReference type="NCBI Taxonomy" id="2557542"/>
    <lineage>
        <taxon>Eukaryota</taxon>
        <taxon>Sar</taxon>
        <taxon>Stramenopiles</taxon>
        <taxon>Ochrophyta</taxon>
        <taxon>Bolidophyceae</taxon>
        <taxon>Parmales</taxon>
        <taxon>Triparmaceae</taxon>
        <taxon>Triparma</taxon>
    </lineage>
</organism>
<evidence type="ECO:0000313" key="2">
    <source>
        <dbReference type="Proteomes" id="UP001165082"/>
    </source>
</evidence>
<feature type="non-terminal residue" evidence="1">
    <location>
        <position position="188"/>
    </location>
</feature>
<sequence>LAASPELTISLLKRYANARREWLTQHLTGGQIECDACSSVTPGCVSGMSYDLRSGSWFCPPCLSCSPPPSLHGRLWMVGDDRGRIACGSCGGEEVGGDAADVVARVKVNVDYEVLKGVLGGGKVQGKGNEWGEDYLEGHYHEEYVERTKEREEWVRRASVFTSLPPCVRTDGRGRLLPRISAGGGGGG</sequence>
<dbReference type="AlphaFoldDB" id="A0A9W7E9V1"/>
<proteinExistence type="predicted"/>
<protein>
    <submittedName>
        <fullName evidence="1">Uncharacterized protein</fullName>
    </submittedName>
</protein>
<name>A0A9W7E9V1_9STRA</name>
<accession>A0A9W7E9V1</accession>
<dbReference type="EMBL" id="BRXZ01001424">
    <property type="protein sequence ID" value="GMH70833.1"/>
    <property type="molecule type" value="Genomic_DNA"/>
</dbReference>
<feature type="non-terminal residue" evidence="1">
    <location>
        <position position="1"/>
    </location>
</feature>